<keyword evidence="3" id="KW-0472">Membrane</keyword>
<dbReference type="GO" id="GO:0003755">
    <property type="term" value="F:peptidyl-prolyl cis-trans isomerase activity"/>
    <property type="evidence" value="ECO:0007669"/>
    <property type="project" value="InterPro"/>
</dbReference>
<dbReference type="PROSITE" id="PS50072">
    <property type="entry name" value="CSA_PPIASE_2"/>
    <property type="match status" value="1"/>
</dbReference>
<gene>
    <name evidence="5" type="ORF">SAMN06272737_10313</name>
</gene>
<reference evidence="5 6" key="1">
    <citation type="submission" date="2017-06" db="EMBL/GenBank/DDBJ databases">
        <authorList>
            <person name="Kim H.J."/>
            <person name="Triplett B.A."/>
        </authorList>
    </citation>
    <scope>NUCLEOTIDE SEQUENCE [LARGE SCALE GENOMIC DNA]</scope>
    <source>
        <strain evidence="5 6">DSM 44272</strain>
    </source>
</reference>
<dbReference type="OrthoDB" id="5507614at2"/>
<keyword evidence="3" id="KW-0812">Transmembrane</keyword>
<dbReference type="CDD" id="cd00317">
    <property type="entry name" value="cyclophilin"/>
    <property type="match status" value="1"/>
</dbReference>
<comment type="function">
    <text evidence="1">PPIases accelerate the folding of proteins. It catalyzes the cis-trans isomerization of proline imidic peptide bonds in oligopeptides.</text>
</comment>
<dbReference type="AlphaFoldDB" id="A0A238VDH6"/>
<dbReference type="RefSeq" id="WP_089335175.1">
    <property type="nucleotide sequence ID" value="NZ_FZNO01000003.1"/>
</dbReference>
<evidence type="ECO:0000256" key="2">
    <source>
        <dbReference type="SAM" id="MobiDB-lite"/>
    </source>
</evidence>
<evidence type="ECO:0000256" key="3">
    <source>
        <dbReference type="SAM" id="Phobius"/>
    </source>
</evidence>
<dbReference type="InterPro" id="IPR044666">
    <property type="entry name" value="Cyclophilin_A-like"/>
</dbReference>
<keyword evidence="3" id="KW-1133">Transmembrane helix</keyword>
<evidence type="ECO:0000256" key="1">
    <source>
        <dbReference type="ARBA" id="ARBA00002388"/>
    </source>
</evidence>
<sequence>MPTNKQRRQAAQRHLQRQLERRAELAKKRRRNLGIVASAIAVLVVVGAALLLTGVFTGDDDPDVSADPGTDTAATVDGSDGTCDFTPDESGNPNLTQVEPPPAEVETTGTTTVTMSTSAGDIGLTLDRAKAPCATASMVHLAEQDFFDDTPCHRLTTSPGLEVLQCGDPSGTGMGGPSYEFPTQVTGDETYPRGTIAMANSGQGTDGSQFFLVYGDSLENNPNYTVLGTIDGPGLEVLDQIAEAGVEGGTTDGAPATPVTITDMAVAAA</sequence>
<name>A0A238VDH6_9ACTN</name>
<dbReference type="Gene3D" id="2.40.100.10">
    <property type="entry name" value="Cyclophilin-like"/>
    <property type="match status" value="1"/>
</dbReference>
<accession>A0A238VDH6</accession>
<protein>
    <submittedName>
        <fullName evidence="5">Peptidyl-prolyl cis-trans isomerase B (Cyclophilin B)</fullName>
    </submittedName>
</protein>
<organism evidence="5 6">
    <name type="scientific">Blastococcus mobilis</name>
    <dbReference type="NCBI Taxonomy" id="1938746"/>
    <lineage>
        <taxon>Bacteria</taxon>
        <taxon>Bacillati</taxon>
        <taxon>Actinomycetota</taxon>
        <taxon>Actinomycetes</taxon>
        <taxon>Geodermatophilales</taxon>
        <taxon>Geodermatophilaceae</taxon>
        <taxon>Blastococcus</taxon>
    </lineage>
</organism>
<dbReference type="Proteomes" id="UP000198403">
    <property type="component" value="Unassembled WGS sequence"/>
</dbReference>
<dbReference type="SUPFAM" id="SSF50891">
    <property type="entry name" value="Cyclophilin-like"/>
    <property type="match status" value="1"/>
</dbReference>
<evidence type="ECO:0000259" key="4">
    <source>
        <dbReference type="PROSITE" id="PS50072"/>
    </source>
</evidence>
<dbReference type="PANTHER" id="PTHR45625">
    <property type="entry name" value="PEPTIDYL-PROLYL CIS-TRANS ISOMERASE-RELATED"/>
    <property type="match status" value="1"/>
</dbReference>
<dbReference type="InterPro" id="IPR029000">
    <property type="entry name" value="Cyclophilin-like_dom_sf"/>
</dbReference>
<evidence type="ECO:0000313" key="5">
    <source>
        <dbReference type="EMBL" id="SNR32470.1"/>
    </source>
</evidence>
<feature type="region of interest" description="Disordered" evidence="2">
    <location>
        <begin position="85"/>
        <end position="107"/>
    </location>
</feature>
<dbReference type="PANTHER" id="PTHR45625:SF3">
    <property type="entry name" value="PEPTIDYL-PROLYL CIS-TRANS ISOMERASE B-RELATED"/>
    <property type="match status" value="1"/>
</dbReference>
<evidence type="ECO:0000313" key="6">
    <source>
        <dbReference type="Proteomes" id="UP000198403"/>
    </source>
</evidence>
<dbReference type="InterPro" id="IPR002130">
    <property type="entry name" value="Cyclophilin-type_PPIase_dom"/>
</dbReference>
<dbReference type="EMBL" id="FZNO01000003">
    <property type="protein sequence ID" value="SNR32470.1"/>
    <property type="molecule type" value="Genomic_DNA"/>
</dbReference>
<dbReference type="Pfam" id="PF00160">
    <property type="entry name" value="Pro_isomerase"/>
    <property type="match status" value="1"/>
</dbReference>
<keyword evidence="6" id="KW-1185">Reference proteome</keyword>
<feature type="transmembrane region" description="Helical" evidence="3">
    <location>
        <begin position="32"/>
        <end position="56"/>
    </location>
</feature>
<keyword evidence="5" id="KW-0413">Isomerase</keyword>
<feature type="domain" description="PPIase cyclophilin-type" evidence="4">
    <location>
        <begin position="109"/>
        <end position="266"/>
    </location>
</feature>
<proteinExistence type="predicted"/>